<gene>
    <name evidence="2" type="ORF">MSPICULIGERA_LOCUS17884</name>
</gene>
<feature type="domain" description="2-oxoacid dehydrogenase acyltransferase catalytic" evidence="1">
    <location>
        <begin position="1"/>
        <end position="74"/>
    </location>
</feature>
<dbReference type="Gene3D" id="3.30.559.10">
    <property type="entry name" value="Chloramphenicol acetyltransferase-like domain"/>
    <property type="match status" value="1"/>
</dbReference>
<dbReference type="InterPro" id="IPR045257">
    <property type="entry name" value="E2/Pdx1"/>
</dbReference>
<dbReference type="EMBL" id="CATQJA010002657">
    <property type="protein sequence ID" value="CAJ0579676.1"/>
    <property type="molecule type" value="Genomic_DNA"/>
</dbReference>
<dbReference type="AlphaFoldDB" id="A0AA36G8M8"/>
<organism evidence="2 3">
    <name type="scientific">Mesorhabditis spiculigera</name>
    <dbReference type="NCBI Taxonomy" id="96644"/>
    <lineage>
        <taxon>Eukaryota</taxon>
        <taxon>Metazoa</taxon>
        <taxon>Ecdysozoa</taxon>
        <taxon>Nematoda</taxon>
        <taxon>Chromadorea</taxon>
        <taxon>Rhabditida</taxon>
        <taxon>Rhabditina</taxon>
        <taxon>Rhabditomorpha</taxon>
        <taxon>Rhabditoidea</taxon>
        <taxon>Rhabditidae</taxon>
        <taxon>Mesorhabditinae</taxon>
        <taxon>Mesorhabditis</taxon>
    </lineage>
</organism>
<name>A0AA36G8M8_9BILA</name>
<sequence>MFGSIHNFTAIINPPQAAILAIGGTRNELSTDAQPVSRFTVTLCYDARAISGSSAHLFLNHLSKSLSDPEFMLLEPVNDNSLNFDFTKLL</sequence>
<dbReference type="GO" id="GO:0045254">
    <property type="term" value="C:pyruvate dehydrogenase complex"/>
    <property type="evidence" value="ECO:0007669"/>
    <property type="project" value="InterPro"/>
</dbReference>
<dbReference type="SUPFAM" id="SSF52777">
    <property type="entry name" value="CoA-dependent acyltransferases"/>
    <property type="match status" value="1"/>
</dbReference>
<dbReference type="InterPro" id="IPR001078">
    <property type="entry name" value="2-oxoacid_DH_actylTfrase"/>
</dbReference>
<accession>A0AA36G8M8</accession>
<evidence type="ECO:0000313" key="2">
    <source>
        <dbReference type="EMBL" id="CAJ0579676.1"/>
    </source>
</evidence>
<dbReference type="PANTHER" id="PTHR23151:SF90">
    <property type="entry name" value="DIHYDROLIPOYLLYSINE-RESIDUE ACETYLTRANSFERASE COMPONENT OF PYRUVATE DEHYDROGENASE COMPLEX, MITOCHONDRIAL-RELATED"/>
    <property type="match status" value="1"/>
</dbReference>
<dbReference type="InterPro" id="IPR023213">
    <property type="entry name" value="CAT-like_dom_sf"/>
</dbReference>
<dbReference type="Pfam" id="PF00198">
    <property type="entry name" value="2-oxoacid_dh"/>
    <property type="match status" value="1"/>
</dbReference>
<dbReference type="GO" id="GO:0004742">
    <property type="term" value="F:dihydrolipoyllysine-residue acetyltransferase activity"/>
    <property type="evidence" value="ECO:0007669"/>
    <property type="project" value="TreeGrafter"/>
</dbReference>
<comment type="caution">
    <text evidence="2">The sequence shown here is derived from an EMBL/GenBank/DDBJ whole genome shotgun (WGS) entry which is preliminary data.</text>
</comment>
<dbReference type="Proteomes" id="UP001177023">
    <property type="component" value="Unassembled WGS sequence"/>
</dbReference>
<dbReference type="PANTHER" id="PTHR23151">
    <property type="entry name" value="DIHYDROLIPOAMIDE ACETYL/SUCCINYL-TRANSFERASE-RELATED"/>
    <property type="match status" value="1"/>
</dbReference>
<protein>
    <recommendedName>
        <fullName evidence="1">2-oxoacid dehydrogenase acyltransferase catalytic domain-containing protein</fullName>
    </recommendedName>
</protein>
<evidence type="ECO:0000259" key="1">
    <source>
        <dbReference type="Pfam" id="PF00198"/>
    </source>
</evidence>
<proteinExistence type="predicted"/>
<keyword evidence="3" id="KW-1185">Reference proteome</keyword>
<feature type="non-terminal residue" evidence="2">
    <location>
        <position position="1"/>
    </location>
</feature>
<dbReference type="GO" id="GO:0006086">
    <property type="term" value="P:pyruvate decarboxylation to acetyl-CoA"/>
    <property type="evidence" value="ECO:0007669"/>
    <property type="project" value="InterPro"/>
</dbReference>
<evidence type="ECO:0000313" key="3">
    <source>
        <dbReference type="Proteomes" id="UP001177023"/>
    </source>
</evidence>
<reference evidence="2" key="1">
    <citation type="submission" date="2023-06" db="EMBL/GenBank/DDBJ databases">
        <authorList>
            <person name="Delattre M."/>
        </authorList>
    </citation>
    <scope>NUCLEOTIDE SEQUENCE</scope>
    <source>
        <strain evidence="2">AF72</strain>
    </source>
</reference>